<evidence type="ECO:0000256" key="3">
    <source>
        <dbReference type="SAM" id="MobiDB-lite"/>
    </source>
</evidence>
<keyword evidence="2" id="KW-0175">Coiled coil</keyword>
<dbReference type="InterPro" id="IPR056884">
    <property type="entry name" value="NPHP3-like_N"/>
</dbReference>
<dbReference type="InterPro" id="IPR059179">
    <property type="entry name" value="MLKL-like_MCAfunc"/>
</dbReference>
<protein>
    <recommendedName>
        <fullName evidence="4">Nephrocystin 3-like N-terminal domain-containing protein</fullName>
    </recommendedName>
</protein>
<evidence type="ECO:0000259" key="4">
    <source>
        <dbReference type="Pfam" id="PF24883"/>
    </source>
</evidence>
<evidence type="ECO:0000256" key="2">
    <source>
        <dbReference type="SAM" id="Coils"/>
    </source>
</evidence>
<feature type="coiled-coil region" evidence="2">
    <location>
        <begin position="167"/>
        <end position="218"/>
    </location>
</feature>
<proteinExistence type="predicted"/>
<accession>A0A0D0B9X6</accession>
<evidence type="ECO:0000256" key="1">
    <source>
        <dbReference type="ARBA" id="ARBA00022737"/>
    </source>
</evidence>
<reference evidence="5 6" key="1">
    <citation type="submission" date="2014-04" db="EMBL/GenBank/DDBJ databases">
        <title>Evolutionary Origins and Diversification of the Mycorrhizal Mutualists.</title>
        <authorList>
            <consortium name="DOE Joint Genome Institute"/>
            <consortium name="Mycorrhizal Genomics Consortium"/>
            <person name="Kohler A."/>
            <person name="Kuo A."/>
            <person name="Nagy L.G."/>
            <person name="Floudas D."/>
            <person name="Copeland A."/>
            <person name="Barry K.W."/>
            <person name="Cichocki N."/>
            <person name="Veneault-Fourrey C."/>
            <person name="LaButti K."/>
            <person name="Lindquist E.A."/>
            <person name="Lipzen A."/>
            <person name="Lundell T."/>
            <person name="Morin E."/>
            <person name="Murat C."/>
            <person name="Riley R."/>
            <person name="Ohm R."/>
            <person name="Sun H."/>
            <person name="Tunlid A."/>
            <person name="Henrissat B."/>
            <person name="Grigoriev I.V."/>
            <person name="Hibbett D.S."/>
            <person name="Martin F."/>
        </authorList>
    </citation>
    <scope>NUCLEOTIDE SEQUENCE [LARGE SCALE GENOMIC DNA]</scope>
    <source>
        <strain evidence="5 6">FD-317 M1</strain>
    </source>
</reference>
<dbReference type="HOGENOM" id="CLU_000288_6_10_1"/>
<keyword evidence="1" id="KW-0677">Repeat</keyword>
<dbReference type="InterPro" id="IPR027417">
    <property type="entry name" value="P-loop_NTPase"/>
</dbReference>
<feature type="domain" description="Nephrocystin 3-like N-terminal" evidence="4">
    <location>
        <begin position="275"/>
        <end position="434"/>
    </location>
</feature>
<feature type="compositionally biased region" description="Polar residues" evidence="3">
    <location>
        <begin position="35"/>
        <end position="48"/>
    </location>
</feature>
<dbReference type="Gene3D" id="3.40.50.300">
    <property type="entry name" value="P-loop containing nucleotide triphosphate hydrolases"/>
    <property type="match status" value="1"/>
</dbReference>
<evidence type="ECO:0000313" key="6">
    <source>
        <dbReference type="Proteomes" id="UP000053593"/>
    </source>
</evidence>
<dbReference type="Pfam" id="PF24883">
    <property type="entry name" value="NPHP3_N"/>
    <property type="match status" value="1"/>
</dbReference>
<dbReference type="CDD" id="cd21037">
    <property type="entry name" value="MLKL_NTD"/>
    <property type="match status" value="1"/>
</dbReference>
<name>A0A0D0B9X6_9AGAR</name>
<dbReference type="OrthoDB" id="3269932at2759"/>
<gene>
    <name evidence="5" type="ORF">GYMLUDRAFT_252438</name>
</gene>
<dbReference type="PANTHER" id="PTHR10039">
    <property type="entry name" value="AMELOGENIN"/>
    <property type="match status" value="1"/>
</dbReference>
<evidence type="ECO:0000313" key="5">
    <source>
        <dbReference type="EMBL" id="KIK51026.1"/>
    </source>
</evidence>
<dbReference type="SUPFAM" id="SSF52540">
    <property type="entry name" value="P-loop containing nucleoside triphosphate hydrolases"/>
    <property type="match status" value="1"/>
</dbReference>
<dbReference type="AlphaFoldDB" id="A0A0D0B9X6"/>
<dbReference type="EMBL" id="KN834875">
    <property type="protein sequence ID" value="KIK51026.1"/>
    <property type="molecule type" value="Genomic_DNA"/>
</dbReference>
<dbReference type="Proteomes" id="UP000053593">
    <property type="component" value="Unassembled WGS sequence"/>
</dbReference>
<organism evidence="5 6">
    <name type="scientific">Collybiopsis luxurians FD-317 M1</name>
    <dbReference type="NCBI Taxonomy" id="944289"/>
    <lineage>
        <taxon>Eukaryota</taxon>
        <taxon>Fungi</taxon>
        <taxon>Dikarya</taxon>
        <taxon>Basidiomycota</taxon>
        <taxon>Agaricomycotina</taxon>
        <taxon>Agaricomycetes</taxon>
        <taxon>Agaricomycetidae</taxon>
        <taxon>Agaricales</taxon>
        <taxon>Marasmiineae</taxon>
        <taxon>Omphalotaceae</taxon>
        <taxon>Collybiopsis</taxon>
        <taxon>Collybiopsis luxurians</taxon>
    </lineage>
</organism>
<feature type="region of interest" description="Disordered" evidence="3">
    <location>
        <begin position="1"/>
        <end position="83"/>
    </location>
</feature>
<keyword evidence="6" id="KW-1185">Reference proteome</keyword>
<feature type="compositionally biased region" description="Basic residues" evidence="3">
    <location>
        <begin position="1"/>
        <end position="18"/>
    </location>
</feature>
<sequence length="624" mass="69171">MRRTANKVKKFFGKKKNQKTTPGGNVASAAAPDSGTASQVSSAYQSDTGPAPGAGVISPKSGTASSAPPAELETGSRVSSTKQAGIGSGAVLDTFETVLGVLKEVSVPFAPLQAAVGGVIECIHIYKKVAGNTEALQALANDLISRTKLMRELLNKDDMDVSERKIVQDLADKLQEISKTVREQEQEQRGQFRKVALKDQIADKIETFKREIQNVYQECQMKLISAIKTDTGKILETITLKELKHSTKASYDADVGTKHARRSCHAGTRVKIIQDIEKWASDPNSTSGYWICRVAGTGKSTIAMSICKSLRTIGTLAGSFFCSHQIPGCNEYQMIIPTLAYQLASYSRRFAIALKGALIKYPDIASKMPNEQVLRLLIEPWQDLIKNDQTNMKLPVVVVDALDECEDVEKALGPLIDEIQGKRLPRMKFLLTSRPKQAIERLMHFWAGDSSLEEFTEVKEFILHQVEETAVQEDIHTYLKAELNNIGLTEEQVRRLSILSGKLFIYAATAVKWIKDVRAATSQKKRLGILLEQNQNPESLDHLYMQVMQEAIPDKLTTDEKEERWKILQTVISVSKPLSCKAIAEMLSLEEDIVEELVTELHASLLPGLKALEGFMTLRHNIFT</sequence>